<organism evidence="1">
    <name type="scientific">Arundo donax</name>
    <name type="common">Giant reed</name>
    <name type="synonym">Donax arundinaceus</name>
    <dbReference type="NCBI Taxonomy" id="35708"/>
    <lineage>
        <taxon>Eukaryota</taxon>
        <taxon>Viridiplantae</taxon>
        <taxon>Streptophyta</taxon>
        <taxon>Embryophyta</taxon>
        <taxon>Tracheophyta</taxon>
        <taxon>Spermatophyta</taxon>
        <taxon>Magnoliopsida</taxon>
        <taxon>Liliopsida</taxon>
        <taxon>Poales</taxon>
        <taxon>Poaceae</taxon>
        <taxon>PACMAD clade</taxon>
        <taxon>Arundinoideae</taxon>
        <taxon>Arundineae</taxon>
        <taxon>Arundo</taxon>
    </lineage>
</organism>
<evidence type="ECO:0000313" key="1">
    <source>
        <dbReference type="EMBL" id="JAD37169.1"/>
    </source>
</evidence>
<dbReference type="EMBL" id="GBRH01260726">
    <property type="protein sequence ID" value="JAD37169.1"/>
    <property type="molecule type" value="Transcribed_RNA"/>
</dbReference>
<sequence length="42" mass="4884">MKRRNLVTMQKKCSWPLHFVPIVTTVGAHKFQSDATNNTIFH</sequence>
<accession>A0A0A8ZCP8</accession>
<dbReference type="AlphaFoldDB" id="A0A0A8ZCP8"/>
<reference evidence="1" key="2">
    <citation type="journal article" date="2015" name="Data Brief">
        <title>Shoot transcriptome of the giant reed, Arundo donax.</title>
        <authorList>
            <person name="Barrero R.A."/>
            <person name="Guerrero F.D."/>
            <person name="Moolhuijzen P."/>
            <person name="Goolsby J.A."/>
            <person name="Tidwell J."/>
            <person name="Bellgard S.E."/>
            <person name="Bellgard M.I."/>
        </authorList>
    </citation>
    <scope>NUCLEOTIDE SEQUENCE</scope>
    <source>
        <tissue evidence="1">Shoot tissue taken approximately 20 cm above the soil surface</tissue>
    </source>
</reference>
<name>A0A0A8ZCP8_ARUDO</name>
<reference evidence="1" key="1">
    <citation type="submission" date="2014-09" db="EMBL/GenBank/DDBJ databases">
        <authorList>
            <person name="Magalhaes I.L.F."/>
            <person name="Oliveira U."/>
            <person name="Santos F.R."/>
            <person name="Vidigal T.H.D.A."/>
            <person name="Brescovit A.D."/>
            <person name="Santos A.J."/>
        </authorList>
    </citation>
    <scope>NUCLEOTIDE SEQUENCE</scope>
    <source>
        <tissue evidence="1">Shoot tissue taken approximately 20 cm above the soil surface</tissue>
    </source>
</reference>
<proteinExistence type="predicted"/>
<protein>
    <submittedName>
        <fullName evidence="1">Uncharacterized protein</fullName>
    </submittedName>
</protein>